<protein>
    <submittedName>
        <fullName evidence="8">TetR family transcriptional regulator</fullName>
    </submittedName>
</protein>
<keyword evidence="2" id="KW-0805">Transcription regulation</keyword>
<dbReference type="PROSITE" id="PS01081">
    <property type="entry name" value="HTH_TETR_1"/>
    <property type="match status" value="1"/>
</dbReference>
<evidence type="ECO:0000256" key="3">
    <source>
        <dbReference type="ARBA" id="ARBA00023125"/>
    </source>
</evidence>
<proteinExistence type="predicted"/>
<accession>A0A366HCW9</accession>
<keyword evidence="3 5" id="KW-0238">DNA-binding</keyword>
<keyword evidence="9" id="KW-1185">Reference proteome</keyword>
<dbReference type="GO" id="GO:0003677">
    <property type="term" value="F:DNA binding"/>
    <property type="evidence" value="ECO:0007669"/>
    <property type="project" value="UniProtKB-UniRule"/>
</dbReference>
<reference evidence="8 9" key="1">
    <citation type="submission" date="2018-06" db="EMBL/GenBank/DDBJ databases">
        <title>Genomic Encyclopedia of Type Strains, Phase IV (KMG-IV): sequencing the most valuable type-strain genomes for metagenomic binning, comparative biology and taxonomic classification.</title>
        <authorList>
            <person name="Goeker M."/>
        </authorList>
    </citation>
    <scope>NUCLEOTIDE SEQUENCE [LARGE SCALE GENOMIC DNA]</scope>
    <source>
        <strain evidence="8 9">DSM 25520</strain>
    </source>
</reference>
<organism evidence="8 9">
    <name type="scientific">Eoetvoesiella caeni</name>
    <dbReference type="NCBI Taxonomy" id="645616"/>
    <lineage>
        <taxon>Bacteria</taxon>
        <taxon>Pseudomonadati</taxon>
        <taxon>Pseudomonadota</taxon>
        <taxon>Betaproteobacteria</taxon>
        <taxon>Burkholderiales</taxon>
        <taxon>Alcaligenaceae</taxon>
        <taxon>Eoetvoesiella</taxon>
    </lineage>
</organism>
<evidence type="ECO:0000256" key="1">
    <source>
        <dbReference type="ARBA" id="ARBA00022491"/>
    </source>
</evidence>
<dbReference type="SUPFAM" id="SSF46689">
    <property type="entry name" value="Homeodomain-like"/>
    <property type="match status" value="1"/>
</dbReference>
<evidence type="ECO:0000256" key="5">
    <source>
        <dbReference type="PROSITE-ProRule" id="PRU00335"/>
    </source>
</evidence>
<dbReference type="Gene3D" id="1.10.357.10">
    <property type="entry name" value="Tetracycline Repressor, domain 2"/>
    <property type="match status" value="1"/>
</dbReference>
<dbReference type="AlphaFoldDB" id="A0A366HCW9"/>
<evidence type="ECO:0000313" key="9">
    <source>
        <dbReference type="Proteomes" id="UP000253628"/>
    </source>
</evidence>
<comment type="caution">
    <text evidence="8">The sequence shown here is derived from an EMBL/GenBank/DDBJ whole genome shotgun (WGS) entry which is preliminary data.</text>
</comment>
<feature type="domain" description="HTH tetR-type" evidence="7">
    <location>
        <begin position="23"/>
        <end position="83"/>
    </location>
</feature>
<keyword evidence="4" id="KW-0804">Transcription</keyword>
<evidence type="ECO:0000259" key="7">
    <source>
        <dbReference type="PROSITE" id="PS50977"/>
    </source>
</evidence>
<evidence type="ECO:0000256" key="4">
    <source>
        <dbReference type="ARBA" id="ARBA00023163"/>
    </source>
</evidence>
<sequence>MNKQSNASIPQSSKTAAVSRVRQRTRLRLIAAAESVMARHGVEGATIQAITEEAELGIGTFYNHFESKEELAKAVFALRAEGLGKVLDFISGKYKDPAKAIGYIQRTYVERSLADPIWGWFLIRAEFALRQYDETFRDRARTDILRGIQAKRFTCSNCIETAITVTLSSLFAVTKQILEGRADKAAAMELNELLLRMYGLSAEEAAKLARSPLPDFDAMLKEAGPRP</sequence>
<dbReference type="Pfam" id="PF00440">
    <property type="entry name" value="TetR_N"/>
    <property type="match status" value="1"/>
</dbReference>
<dbReference type="Proteomes" id="UP000253628">
    <property type="component" value="Unassembled WGS sequence"/>
</dbReference>
<dbReference type="InterPro" id="IPR009057">
    <property type="entry name" value="Homeodomain-like_sf"/>
</dbReference>
<evidence type="ECO:0000256" key="2">
    <source>
        <dbReference type="ARBA" id="ARBA00023015"/>
    </source>
</evidence>
<dbReference type="Pfam" id="PF21306">
    <property type="entry name" value="TetR_C_40"/>
    <property type="match status" value="1"/>
</dbReference>
<dbReference type="InterPro" id="IPR049513">
    <property type="entry name" value="TetR_C_40"/>
</dbReference>
<dbReference type="InterPro" id="IPR023772">
    <property type="entry name" value="DNA-bd_HTH_TetR-type_CS"/>
</dbReference>
<dbReference type="PRINTS" id="PR00455">
    <property type="entry name" value="HTHTETR"/>
</dbReference>
<dbReference type="PANTHER" id="PTHR43479:SF11">
    <property type="entry name" value="ACREF_ENVCD OPERON REPRESSOR-RELATED"/>
    <property type="match status" value="1"/>
</dbReference>
<feature type="region of interest" description="Disordered" evidence="6">
    <location>
        <begin position="1"/>
        <end position="20"/>
    </location>
</feature>
<gene>
    <name evidence="8" type="ORF">DFR37_105309</name>
</gene>
<evidence type="ECO:0000313" key="8">
    <source>
        <dbReference type="EMBL" id="RBP39513.1"/>
    </source>
</evidence>
<dbReference type="PANTHER" id="PTHR43479">
    <property type="entry name" value="ACREF/ENVCD OPERON REPRESSOR-RELATED"/>
    <property type="match status" value="1"/>
</dbReference>
<dbReference type="InterPro" id="IPR001647">
    <property type="entry name" value="HTH_TetR"/>
</dbReference>
<dbReference type="InterPro" id="IPR050624">
    <property type="entry name" value="HTH-type_Tx_Regulator"/>
</dbReference>
<feature type="DNA-binding region" description="H-T-H motif" evidence="5">
    <location>
        <begin position="46"/>
        <end position="65"/>
    </location>
</feature>
<dbReference type="RefSeq" id="WP_170139891.1">
    <property type="nucleotide sequence ID" value="NZ_JBHLTB010000035.1"/>
</dbReference>
<feature type="compositionally biased region" description="Polar residues" evidence="6">
    <location>
        <begin position="1"/>
        <end position="16"/>
    </location>
</feature>
<dbReference type="EMBL" id="QNRQ01000005">
    <property type="protein sequence ID" value="RBP39513.1"/>
    <property type="molecule type" value="Genomic_DNA"/>
</dbReference>
<evidence type="ECO:0000256" key="6">
    <source>
        <dbReference type="SAM" id="MobiDB-lite"/>
    </source>
</evidence>
<keyword evidence="1" id="KW-0678">Repressor</keyword>
<dbReference type="PROSITE" id="PS50977">
    <property type="entry name" value="HTH_TETR_2"/>
    <property type="match status" value="1"/>
</dbReference>
<name>A0A366HCW9_9BURK</name>